<dbReference type="InterPro" id="IPR036047">
    <property type="entry name" value="F-box-like_dom_sf"/>
</dbReference>
<evidence type="ECO:0000256" key="1">
    <source>
        <dbReference type="SAM" id="MobiDB-lite"/>
    </source>
</evidence>
<dbReference type="Proteomes" id="UP000807469">
    <property type="component" value="Unassembled WGS sequence"/>
</dbReference>
<dbReference type="SUPFAM" id="SSF81383">
    <property type="entry name" value="F-box domain"/>
    <property type="match status" value="1"/>
</dbReference>
<comment type="caution">
    <text evidence="3">The sequence shown here is derived from an EMBL/GenBank/DDBJ whole genome shotgun (WGS) entry which is preliminary data.</text>
</comment>
<feature type="domain" description="F-box" evidence="2">
    <location>
        <begin position="113"/>
        <end position="153"/>
    </location>
</feature>
<dbReference type="Pfam" id="PF00646">
    <property type="entry name" value="F-box"/>
    <property type="match status" value="1"/>
</dbReference>
<sequence length="789" mass="90963">MTLKVDSNIAGGQDQPKRIPFPYKRHTPDEDYVALVSQLPFYHLQFTRELLTTLGRDCSGMGLDIPHSIIAAPVSYWPSKHRGNYVRNYVLANLRIEARSTRHRGEQKLDKLWDTLPNEIIISIFEILHPIDLYHAMCASKGVRRFLLDRKFTFIWRNSFINHPDIPFYPDDVSAPKWVSLMFGPATCDICGENNTLVDYPLRVRNCERCLDHVQDEDILYDRVSPLIEDFIEDSNDLFTLSFESYRYDSFAYPDEVDYNSGPGYSMRQVIAAVREIREYVFNSHSGSPKTNYETFIKIAEDAKRKRTEHSRLCEKWARDICRRSEIAYIDSVPAAKVFVEKALLQRGHDLKDVKSTQDRLYFAARNGIWPRVSDLKITKSNLRKYLPQLELMTIEAKERRLVGEFLQRADSRRQIVHGQYCHVIESFFTHRATPYMPSPEKVAQLKHFEDYINDPEESAEAPCPFLSQQKILDYIHSYMRQKKQLLVNVLQETGYVLKASHAHWSHDDILGLGMSIFQCSHCQNAFIGHQEAGCHICLTDKGYRLEFCSDASCSMKSSAIGCLTLTDIYTLLHLASLDFISAKDLDALNKRFVCKKCDLVRKSGQHAYGLPSLTWRECVKHSIAVKDSRLHPSHIEFDVLSEALTESVLALEKPFPPPADLKWCCNHCYVYTKPLNKADAISHVKTIHGVRKPVMDVDFVYCHDENSPPALRVPILVGLDENANHRCLRCPNSLKLWAKKTVVRHLLDKHGIHPEDLMEDVDWKKIKAVEDNQWVQEKIACLEEARST</sequence>
<dbReference type="OrthoDB" id="2823912at2759"/>
<organism evidence="3 4">
    <name type="scientific">Pholiota conissans</name>
    <dbReference type="NCBI Taxonomy" id="109636"/>
    <lineage>
        <taxon>Eukaryota</taxon>
        <taxon>Fungi</taxon>
        <taxon>Dikarya</taxon>
        <taxon>Basidiomycota</taxon>
        <taxon>Agaricomycotina</taxon>
        <taxon>Agaricomycetes</taxon>
        <taxon>Agaricomycetidae</taxon>
        <taxon>Agaricales</taxon>
        <taxon>Agaricineae</taxon>
        <taxon>Strophariaceae</taxon>
        <taxon>Pholiota</taxon>
    </lineage>
</organism>
<proteinExistence type="predicted"/>
<keyword evidence="4" id="KW-1185">Reference proteome</keyword>
<accession>A0A9P5ZFJ2</accession>
<gene>
    <name evidence="3" type="ORF">BDN70DRAFT_870269</name>
</gene>
<dbReference type="EMBL" id="MU155131">
    <property type="protein sequence ID" value="KAF9486178.1"/>
    <property type="molecule type" value="Genomic_DNA"/>
</dbReference>
<evidence type="ECO:0000313" key="3">
    <source>
        <dbReference type="EMBL" id="KAF9486178.1"/>
    </source>
</evidence>
<protein>
    <recommendedName>
        <fullName evidence="2">F-box domain-containing protein</fullName>
    </recommendedName>
</protein>
<evidence type="ECO:0000259" key="2">
    <source>
        <dbReference type="Pfam" id="PF00646"/>
    </source>
</evidence>
<reference evidence="3" key="1">
    <citation type="submission" date="2020-11" db="EMBL/GenBank/DDBJ databases">
        <authorList>
            <consortium name="DOE Joint Genome Institute"/>
            <person name="Ahrendt S."/>
            <person name="Riley R."/>
            <person name="Andreopoulos W."/>
            <person name="Labutti K."/>
            <person name="Pangilinan J."/>
            <person name="Ruiz-Duenas F.J."/>
            <person name="Barrasa J.M."/>
            <person name="Sanchez-Garcia M."/>
            <person name="Camarero S."/>
            <person name="Miyauchi S."/>
            <person name="Serrano A."/>
            <person name="Linde D."/>
            <person name="Babiker R."/>
            <person name="Drula E."/>
            <person name="Ayuso-Fernandez I."/>
            <person name="Pacheco R."/>
            <person name="Padilla G."/>
            <person name="Ferreira P."/>
            <person name="Barriuso J."/>
            <person name="Kellner H."/>
            <person name="Castanera R."/>
            <person name="Alfaro M."/>
            <person name="Ramirez L."/>
            <person name="Pisabarro A.G."/>
            <person name="Kuo A."/>
            <person name="Tritt A."/>
            <person name="Lipzen A."/>
            <person name="He G."/>
            <person name="Yan M."/>
            <person name="Ng V."/>
            <person name="Cullen D."/>
            <person name="Martin F."/>
            <person name="Rosso M.-N."/>
            <person name="Henrissat B."/>
            <person name="Hibbett D."/>
            <person name="Martinez A.T."/>
            <person name="Grigoriev I.V."/>
        </authorList>
    </citation>
    <scope>NUCLEOTIDE SEQUENCE</scope>
    <source>
        <strain evidence="3">CIRM-BRFM 674</strain>
    </source>
</reference>
<dbReference type="AlphaFoldDB" id="A0A9P5ZFJ2"/>
<evidence type="ECO:0000313" key="4">
    <source>
        <dbReference type="Proteomes" id="UP000807469"/>
    </source>
</evidence>
<dbReference type="InterPro" id="IPR001810">
    <property type="entry name" value="F-box_dom"/>
</dbReference>
<name>A0A9P5ZFJ2_9AGAR</name>
<feature type="region of interest" description="Disordered" evidence="1">
    <location>
        <begin position="1"/>
        <end position="23"/>
    </location>
</feature>